<dbReference type="PANTHER" id="PTHR37017:SF13">
    <property type="entry name" value="AB HYDROLASE-1 DOMAIN-CONTAINING PROTEIN"/>
    <property type="match status" value="1"/>
</dbReference>
<keyword evidence="3" id="KW-1185">Reference proteome</keyword>
<evidence type="ECO:0000259" key="1">
    <source>
        <dbReference type="Pfam" id="PF12697"/>
    </source>
</evidence>
<dbReference type="PANTHER" id="PTHR37017">
    <property type="entry name" value="AB HYDROLASE-1 DOMAIN-CONTAINING PROTEIN-RELATED"/>
    <property type="match status" value="1"/>
</dbReference>
<proteinExistence type="predicted"/>
<dbReference type="Pfam" id="PF12697">
    <property type="entry name" value="Abhydrolase_6"/>
    <property type="match status" value="1"/>
</dbReference>
<organism evidence="2 3">
    <name type="scientific">Diplocarpon rosae</name>
    <dbReference type="NCBI Taxonomy" id="946125"/>
    <lineage>
        <taxon>Eukaryota</taxon>
        <taxon>Fungi</taxon>
        <taxon>Dikarya</taxon>
        <taxon>Ascomycota</taxon>
        <taxon>Pezizomycotina</taxon>
        <taxon>Leotiomycetes</taxon>
        <taxon>Helotiales</taxon>
        <taxon>Drepanopezizaceae</taxon>
        <taxon>Diplocarpon</taxon>
    </lineage>
</organism>
<feature type="domain" description="AB hydrolase-1" evidence="1">
    <location>
        <begin position="9"/>
        <end position="244"/>
    </location>
</feature>
<evidence type="ECO:0000313" key="2">
    <source>
        <dbReference type="EMBL" id="KAK2624284.1"/>
    </source>
</evidence>
<dbReference type="InterPro" id="IPR029058">
    <property type="entry name" value="AB_hydrolase_fold"/>
</dbReference>
<gene>
    <name evidence="2" type="ORF">QTJ16_006234</name>
</gene>
<dbReference type="InterPro" id="IPR052897">
    <property type="entry name" value="Sec-Metab_Biosynth_Hydrolase"/>
</dbReference>
<dbReference type="Proteomes" id="UP001285354">
    <property type="component" value="Unassembled WGS sequence"/>
</dbReference>
<reference evidence="2" key="1">
    <citation type="submission" date="2023-06" db="EMBL/GenBank/DDBJ databases">
        <title>Draft genome of Marssonina rosae.</title>
        <authorList>
            <person name="Cheng Q."/>
        </authorList>
    </citation>
    <scope>NUCLEOTIDE SEQUENCE</scope>
    <source>
        <strain evidence="2">R4</strain>
    </source>
</reference>
<dbReference type="AlphaFoldDB" id="A0AAD9SW90"/>
<protein>
    <recommendedName>
        <fullName evidence="1">AB hydrolase-1 domain-containing protein</fullName>
    </recommendedName>
</protein>
<dbReference type="EMBL" id="JAUBYV010000010">
    <property type="protein sequence ID" value="KAK2624284.1"/>
    <property type="molecule type" value="Genomic_DNA"/>
</dbReference>
<accession>A0AAD9SW90</accession>
<dbReference type="Gene3D" id="3.40.50.1820">
    <property type="entry name" value="alpha/beta hydrolase"/>
    <property type="match status" value="1"/>
</dbReference>
<comment type="caution">
    <text evidence="2">The sequence shown here is derived from an EMBL/GenBank/DDBJ whole genome shotgun (WGS) entry which is preliminary data.</text>
</comment>
<name>A0AAD9SW90_9HELO</name>
<sequence>MASPKPTTVVIAPGAWQRPSGFSSFAAQLRHAGHATEVVAYPSVGGTATPLPGLADDVAATRAVLTKLLDSGGEAEVLLLCHSYGGVVGSCAVEGFSVVERERAGRKGGVRLVVYMAAFMIPKGSSLLQMLGGQPLPWMDVQGDKTTAVASLLPQVAFNDLPAEQAEQYAQDVTHSSSVVFATPSTFDPWAHGIRCAYIFCTEDRALPYPNQQQMAAQLGAEPVTWTLKAGHCPFLSVPEQLLEVVLEAAEVR</sequence>
<evidence type="ECO:0000313" key="3">
    <source>
        <dbReference type="Proteomes" id="UP001285354"/>
    </source>
</evidence>
<dbReference type="InterPro" id="IPR000073">
    <property type="entry name" value="AB_hydrolase_1"/>
</dbReference>
<dbReference type="SUPFAM" id="SSF53474">
    <property type="entry name" value="alpha/beta-Hydrolases"/>
    <property type="match status" value="1"/>
</dbReference>